<accession>A0A1B6KPC2</accession>
<name>A0A1B6KPC2_9HEMI</name>
<organism evidence="1">
    <name type="scientific">Graphocephala atropunctata</name>
    <dbReference type="NCBI Taxonomy" id="36148"/>
    <lineage>
        <taxon>Eukaryota</taxon>
        <taxon>Metazoa</taxon>
        <taxon>Ecdysozoa</taxon>
        <taxon>Arthropoda</taxon>
        <taxon>Hexapoda</taxon>
        <taxon>Insecta</taxon>
        <taxon>Pterygota</taxon>
        <taxon>Neoptera</taxon>
        <taxon>Paraneoptera</taxon>
        <taxon>Hemiptera</taxon>
        <taxon>Auchenorrhyncha</taxon>
        <taxon>Membracoidea</taxon>
        <taxon>Cicadellidae</taxon>
        <taxon>Cicadellinae</taxon>
        <taxon>Cicadellini</taxon>
        <taxon>Graphocephala</taxon>
    </lineage>
</organism>
<gene>
    <name evidence="1" type="ORF">g.8742</name>
</gene>
<feature type="non-terminal residue" evidence="1">
    <location>
        <position position="1"/>
    </location>
</feature>
<proteinExistence type="predicted"/>
<dbReference type="AlphaFoldDB" id="A0A1B6KPC2"/>
<reference evidence="1" key="1">
    <citation type="submission" date="2015-11" db="EMBL/GenBank/DDBJ databases">
        <title>De novo transcriptome assembly of four potential Pierce s Disease insect vectors from Arizona vineyards.</title>
        <authorList>
            <person name="Tassone E.E."/>
        </authorList>
    </citation>
    <scope>NUCLEOTIDE SEQUENCE</scope>
</reference>
<dbReference type="EMBL" id="GEBQ01026692">
    <property type="protein sequence ID" value="JAT13285.1"/>
    <property type="molecule type" value="Transcribed_RNA"/>
</dbReference>
<evidence type="ECO:0000313" key="1">
    <source>
        <dbReference type="EMBL" id="JAT13285.1"/>
    </source>
</evidence>
<sequence length="179" mass="20532">IRGHTYLECDKNMALINQKSPCEIPDDWRDEVKKSRSKPEPFIVIDCKQSMFYSWNENLSQFFSKSCPFASRPVRELKITKEDVGKFLHRNSFSGAFTESAVFEKAVKGRKKVKTPSVSKDEPPAYNAELLKPLYSGPLPISQAKFKDLMHLKRFCNPVAREFFEKLTSVTNEADGESE</sequence>
<protein>
    <submittedName>
        <fullName evidence="1">Uncharacterized protein</fullName>
    </submittedName>
</protein>